<comment type="caution">
    <text evidence="6">The sequence shown here is derived from an EMBL/GenBank/DDBJ whole genome shotgun (WGS) entry which is preliminary data.</text>
</comment>
<evidence type="ECO:0000256" key="2">
    <source>
        <dbReference type="ARBA" id="ARBA00022827"/>
    </source>
</evidence>
<dbReference type="InterPro" id="IPR023753">
    <property type="entry name" value="FAD/NAD-binding_dom"/>
</dbReference>
<protein>
    <submittedName>
        <fullName evidence="6">Putative sulfide dehydrogenase (Flavocytochrome), flavoprotein subunit</fullName>
    </submittedName>
</protein>
<evidence type="ECO:0000256" key="1">
    <source>
        <dbReference type="ARBA" id="ARBA00022630"/>
    </source>
</evidence>
<dbReference type="EMBL" id="LVJN01000020">
    <property type="protein sequence ID" value="OSM02092.1"/>
    <property type="molecule type" value="Genomic_DNA"/>
</dbReference>
<dbReference type="InterPro" id="IPR036188">
    <property type="entry name" value="FAD/NAD-bd_sf"/>
</dbReference>
<reference evidence="6 7" key="1">
    <citation type="journal article" date="2016" name="BMC Genomics">
        <title>Combined genomic and structural analyses of a cultured magnetotactic bacterium reveals its niche adaptation to a dynamic environment.</title>
        <authorList>
            <person name="Araujo A.C."/>
            <person name="Morillo V."/>
            <person name="Cypriano J."/>
            <person name="Teixeira L.C."/>
            <person name="Leao P."/>
            <person name="Lyra S."/>
            <person name="Almeida L.G."/>
            <person name="Bazylinski D.A."/>
            <person name="Vasconcellos A.T."/>
            <person name="Abreu F."/>
            <person name="Lins U."/>
        </authorList>
    </citation>
    <scope>NUCLEOTIDE SEQUENCE [LARGE SCALE GENOMIC DNA]</scope>
    <source>
        <strain evidence="6 7">IT-1</strain>
    </source>
</reference>
<gene>
    <name evidence="6" type="ORF">MAIT1_02178</name>
</gene>
<dbReference type="PANTHER" id="PTHR43755">
    <property type="match status" value="1"/>
</dbReference>
<dbReference type="GO" id="GO:0016491">
    <property type="term" value="F:oxidoreductase activity"/>
    <property type="evidence" value="ECO:0007669"/>
    <property type="project" value="InterPro"/>
</dbReference>
<dbReference type="FunFam" id="3.50.50.60:FF:000234">
    <property type="entry name" value="Flavocytochrome C sulfide dehydrogenase"/>
    <property type="match status" value="1"/>
</dbReference>
<evidence type="ECO:0000259" key="3">
    <source>
        <dbReference type="Pfam" id="PF07992"/>
    </source>
</evidence>
<dbReference type="InterPro" id="IPR037092">
    <property type="entry name" value="FlavoCytC_S_DH_flav-bd_sf"/>
</dbReference>
<dbReference type="SUPFAM" id="SSF51905">
    <property type="entry name" value="FAD/NAD(P)-binding domain"/>
    <property type="match status" value="2"/>
</dbReference>
<name>A0A1Y2K2A5_9PROT</name>
<keyword evidence="2" id="KW-0274">FAD</keyword>
<dbReference type="Pfam" id="PF21706">
    <property type="entry name" value="FCSD_central"/>
    <property type="match status" value="1"/>
</dbReference>
<dbReference type="PANTHER" id="PTHR43755:SF1">
    <property type="entry name" value="FAD-DEPENDENT PYRIDINE NUCLEOTIDE-DISULPHIDE OXIDOREDUCTASE"/>
    <property type="match status" value="1"/>
</dbReference>
<dbReference type="SUPFAM" id="SSF55424">
    <property type="entry name" value="FAD/NAD-linked reductases, dimerisation (C-terminal) domain"/>
    <property type="match status" value="1"/>
</dbReference>
<organism evidence="6 7">
    <name type="scientific">Magnetofaba australis IT-1</name>
    <dbReference type="NCBI Taxonomy" id="1434232"/>
    <lineage>
        <taxon>Bacteria</taxon>
        <taxon>Pseudomonadati</taxon>
        <taxon>Pseudomonadota</taxon>
        <taxon>Magnetococcia</taxon>
        <taxon>Magnetococcales</taxon>
        <taxon>Magnetococcaceae</taxon>
        <taxon>Magnetofaba</taxon>
    </lineage>
</organism>
<feature type="domain" description="Sulfide dehydrogenase [flavocytochrome c] flavoprotein chain central" evidence="5">
    <location>
        <begin position="129"/>
        <end position="246"/>
    </location>
</feature>
<feature type="domain" description="FAD/NAD(P)-binding" evidence="3">
    <location>
        <begin position="2"/>
        <end position="118"/>
    </location>
</feature>
<dbReference type="Gene3D" id="3.50.50.60">
    <property type="entry name" value="FAD/NAD(P)-binding domain"/>
    <property type="match status" value="2"/>
</dbReference>
<evidence type="ECO:0000259" key="4">
    <source>
        <dbReference type="Pfam" id="PF09242"/>
    </source>
</evidence>
<dbReference type="Gene3D" id="3.90.760.10">
    <property type="entry name" value="Flavocytochrome c sulphide dehydrogenase, flavin-binding domain"/>
    <property type="match status" value="1"/>
</dbReference>
<dbReference type="AlphaFoldDB" id="A0A1Y2K2A5"/>
<proteinExistence type="predicted"/>
<dbReference type="STRING" id="1434232.MAIT1_02178"/>
<dbReference type="InterPro" id="IPR052541">
    <property type="entry name" value="SQRD"/>
</dbReference>
<dbReference type="Pfam" id="PF09242">
    <property type="entry name" value="FCSD-flav_bind"/>
    <property type="match status" value="1"/>
</dbReference>
<dbReference type="InterPro" id="IPR049386">
    <property type="entry name" value="FCSD_central"/>
</dbReference>
<dbReference type="Proteomes" id="UP000194003">
    <property type="component" value="Unassembled WGS sequence"/>
</dbReference>
<dbReference type="InterPro" id="IPR015323">
    <property type="entry name" value="FlavoCytC_S_DH_flav-bd"/>
</dbReference>
<accession>A0A1Y2K2A5</accession>
<dbReference type="InterPro" id="IPR016156">
    <property type="entry name" value="FAD/NAD-linked_Rdtase_dimer_sf"/>
</dbReference>
<dbReference type="Pfam" id="PF07992">
    <property type="entry name" value="Pyr_redox_2"/>
    <property type="match status" value="1"/>
</dbReference>
<evidence type="ECO:0000313" key="7">
    <source>
        <dbReference type="Proteomes" id="UP000194003"/>
    </source>
</evidence>
<evidence type="ECO:0000313" key="6">
    <source>
        <dbReference type="EMBL" id="OSM02092.1"/>
    </source>
</evidence>
<keyword evidence="1" id="KW-0285">Flavoprotein</keyword>
<evidence type="ECO:0000259" key="5">
    <source>
        <dbReference type="Pfam" id="PF21706"/>
    </source>
</evidence>
<keyword evidence="7" id="KW-1185">Reference proteome</keyword>
<dbReference type="GO" id="GO:0050660">
    <property type="term" value="F:flavin adenine dinucleotide binding"/>
    <property type="evidence" value="ECO:0007669"/>
    <property type="project" value="InterPro"/>
</dbReference>
<feature type="domain" description="Flavocytochrome c sulphide dehydrogenase flavin-binding" evidence="4">
    <location>
        <begin position="321"/>
        <end position="388"/>
    </location>
</feature>
<sequence length="389" mass="41862">MIVVGGGYGGATAAKYIKKADPNVSVILIEQNKHYYSCPLSNPVLVGMRDLEVQKWGYEGLKKHGITVVHETVTGVDTGAKKVTTAGGVFSYDKLVLSPGVSFNYDAIEGYDEAATKTMTHAWKAGPQTAILRDQIDAMKDGGTMVLVAPPNPFRCPPGPYERASLIAHYFKTKKPKSKLIVLDPKDKFSKFGLFQSGWEKLGYKGKYLEWVPAGEGGKVTRVDPKTNTVYTEMDEFKADVVNVIPPQKAGKVAFLAGVANDKGWCPIDFKTFESTMAKDVYVIGDSSAAAGLPKSGYAANSEAKVAAAAIIASLQGKPAPMPTYVNTCYSILAPNYGISVALVSTLKDGKITKLSGGLSPMEATPAFRHQEALYAESWYQAIMNDTFA</sequence>